<dbReference type="PANTHER" id="PTHR31740:SF2">
    <property type="entry name" value="CENTROMERE PROTEIN L"/>
    <property type="match status" value="1"/>
</dbReference>
<evidence type="ECO:0000256" key="1">
    <source>
        <dbReference type="ARBA" id="ARBA00004123"/>
    </source>
</evidence>
<dbReference type="GO" id="GO:0005634">
    <property type="term" value="C:nucleus"/>
    <property type="evidence" value="ECO:0007669"/>
    <property type="project" value="UniProtKB-SubCell"/>
</dbReference>
<name>A0A8B8I4L9_VANTA</name>
<dbReference type="GeneID" id="113397116"/>
<evidence type="ECO:0000256" key="2">
    <source>
        <dbReference type="ARBA" id="ARBA00004584"/>
    </source>
</evidence>
<dbReference type="InterPro" id="IPR025204">
    <property type="entry name" value="CENP-L"/>
</dbReference>
<evidence type="ECO:0000313" key="8">
    <source>
        <dbReference type="Proteomes" id="UP001652626"/>
    </source>
</evidence>
<dbReference type="Pfam" id="PF13092">
    <property type="entry name" value="CENP-L"/>
    <property type="match status" value="1"/>
</dbReference>
<organism evidence="8 9">
    <name type="scientific">Vanessa tameamea</name>
    <name type="common">Kamehameha butterfly</name>
    <dbReference type="NCBI Taxonomy" id="334116"/>
    <lineage>
        <taxon>Eukaryota</taxon>
        <taxon>Metazoa</taxon>
        <taxon>Ecdysozoa</taxon>
        <taxon>Arthropoda</taxon>
        <taxon>Hexapoda</taxon>
        <taxon>Insecta</taxon>
        <taxon>Pterygota</taxon>
        <taxon>Neoptera</taxon>
        <taxon>Endopterygota</taxon>
        <taxon>Lepidoptera</taxon>
        <taxon>Glossata</taxon>
        <taxon>Ditrysia</taxon>
        <taxon>Papilionoidea</taxon>
        <taxon>Nymphalidae</taxon>
        <taxon>Nymphalinae</taxon>
        <taxon>Vanessa</taxon>
    </lineage>
</organism>
<sequence>MNGHVINDPLAVIYNEGQWRINRVSPMHNLQYGEVKLKQYASKIRQAFVSTIATNSTLKYVVLIENLPLLKYSEEDSNGLMITVTSSSQDNNSAKNKTVYAAILLSWGVSISIDDATHLPYMLEWGEQKVGLAVKNTLQTIFDCNIKQYNFTQHQLLQFGFNFVENDTSRNTDPFILSYKTPQVNFKDKLTLSFEVGDVHTIWNGIKDEVNRESESVNLAYQILQNQIYHMMTLDITVFDLCEVLLSKAEVKSNGVVKMKTPEIVNSVFTVLNDINSTLYIDFH</sequence>
<reference evidence="9" key="1">
    <citation type="submission" date="2025-08" db="UniProtKB">
        <authorList>
            <consortium name="RefSeq"/>
        </authorList>
    </citation>
    <scope>IDENTIFICATION</scope>
    <source>
        <tissue evidence="9">Whole body</tissue>
    </source>
</reference>
<dbReference type="RefSeq" id="XP_026491061.2">
    <property type="nucleotide sequence ID" value="XM_026635276.2"/>
</dbReference>
<comment type="similarity">
    <text evidence="3">Belongs to the CENP-L/IML3 family.</text>
</comment>
<evidence type="ECO:0000256" key="5">
    <source>
        <dbReference type="ARBA" id="ARBA00022454"/>
    </source>
</evidence>
<gene>
    <name evidence="9" type="primary">LOC113397116</name>
</gene>
<comment type="subcellular location">
    <subcellularLocation>
        <location evidence="2">Chromosome</location>
        <location evidence="2">Centromere</location>
    </subcellularLocation>
    <subcellularLocation>
        <location evidence="1">Nucleus</location>
    </subcellularLocation>
</comment>
<accession>A0A8B8I4L9</accession>
<evidence type="ECO:0000256" key="4">
    <source>
        <dbReference type="ARBA" id="ARBA00016380"/>
    </source>
</evidence>
<keyword evidence="7" id="KW-0137">Centromere</keyword>
<dbReference type="PANTHER" id="PTHR31740">
    <property type="entry name" value="CENTROMERE PROTEIN L"/>
    <property type="match status" value="1"/>
</dbReference>
<keyword evidence="8" id="KW-1185">Reference proteome</keyword>
<evidence type="ECO:0000313" key="9">
    <source>
        <dbReference type="RefSeq" id="XP_026491061.2"/>
    </source>
</evidence>
<dbReference type="Proteomes" id="UP001652626">
    <property type="component" value="Chromosome 18"/>
</dbReference>
<dbReference type="OMA" id="TACKMDQ"/>
<evidence type="ECO:0000256" key="7">
    <source>
        <dbReference type="ARBA" id="ARBA00023328"/>
    </source>
</evidence>
<dbReference type="AlphaFoldDB" id="A0A8B8I4L9"/>
<keyword evidence="6" id="KW-0539">Nucleus</keyword>
<dbReference type="GO" id="GO:0000775">
    <property type="term" value="C:chromosome, centromeric region"/>
    <property type="evidence" value="ECO:0007669"/>
    <property type="project" value="UniProtKB-SubCell"/>
</dbReference>
<evidence type="ECO:0000256" key="6">
    <source>
        <dbReference type="ARBA" id="ARBA00023242"/>
    </source>
</evidence>
<proteinExistence type="inferred from homology"/>
<keyword evidence="5" id="KW-0158">Chromosome</keyword>
<evidence type="ECO:0000256" key="3">
    <source>
        <dbReference type="ARBA" id="ARBA00011060"/>
    </source>
</evidence>
<protein>
    <recommendedName>
        <fullName evidence="4">Centromere protein L</fullName>
    </recommendedName>
</protein>
<dbReference type="OrthoDB" id="6336727at2759"/>